<gene>
    <name evidence="1" type="ORF">K1T71_008624</name>
</gene>
<organism evidence="1 2">
    <name type="scientific">Dendrolimus kikuchii</name>
    <dbReference type="NCBI Taxonomy" id="765133"/>
    <lineage>
        <taxon>Eukaryota</taxon>
        <taxon>Metazoa</taxon>
        <taxon>Ecdysozoa</taxon>
        <taxon>Arthropoda</taxon>
        <taxon>Hexapoda</taxon>
        <taxon>Insecta</taxon>
        <taxon>Pterygota</taxon>
        <taxon>Neoptera</taxon>
        <taxon>Endopterygota</taxon>
        <taxon>Lepidoptera</taxon>
        <taxon>Glossata</taxon>
        <taxon>Ditrysia</taxon>
        <taxon>Bombycoidea</taxon>
        <taxon>Lasiocampidae</taxon>
        <taxon>Dendrolimus</taxon>
    </lineage>
</organism>
<comment type="caution">
    <text evidence="1">The sequence shown here is derived from an EMBL/GenBank/DDBJ whole genome shotgun (WGS) entry which is preliminary data.</text>
</comment>
<accession>A0ACC1CVA5</accession>
<evidence type="ECO:0000313" key="2">
    <source>
        <dbReference type="Proteomes" id="UP000824533"/>
    </source>
</evidence>
<evidence type="ECO:0000313" key="1">
    <source>
        <dbReference type="EMBL" id="KAJ0175465.1"/>
    </source>
</evidence>
<protein>
    <submittedName>
        <fullName evidence="1">Uncharacterized protein</fullName>
    </submittedName>
</protein>
<proteinExistence type="predicted"/>
<sequence length="121" mass="13062">MSSGHTLVISQCAAGGCPVAAASDQLAAHTTGAQPRALIESSTRDRARICKYRHIYKRKGSPERRTDAALRGNQSGEIPTSSDRKISTGLRVHHSTRVCGTRRGRRSTAALLSPPLCWYSC</sequence>
<dbReference type="Proteomes" id="UP000824533">
    <property type="component" value="Linkage Group LG15"/>
</dbReference>
<dbReference type="EMBL" id="CM034401">
    <property type="protein sequence ID" value="KAJ0175465.1"/>
    <property type="molecule type" value="Genomic_DNA"/>
</dbReference>
<name>A0ACC1CVA5_9NEOP</name>
<keyword evidence="2" id="KW-1185">Reference proteome</keyword>
<reference evidence="1 2" key="1">
    <citation type="journal article" date="2021" name="Front. Genet.">
        <title>Chromosome-Level Genome Assembly Reveals Significant Gene Expansion in the Toll and IMD Signaling Pathways of Dendrolimus kikuchii.</title>
        <authorList>
            <person name="Zhou J."/>
            <person name="Wu P."/>
            <person name="Xiong Z."/>
            <person name="Liu N."/>
            <person name="Zhao N."/>
            <person name="Ji M."/>
            <person name="Qiu Y."/>
            <person name="Yang B."/>
        </authorList>
    </citation>
    <scope>NUCLEOTIDE SEQUENCE [LARGE SCALE GENOMIC DNA]</scope>
    <source>
        <strain evidence="1">Ann1</strain>
    </source>
</reference>